<sequence length="63" mass="7161">MVLLDGEDIEHLEISSNEVADEEGWIMEDMEENPEDIEEEVLPENITLLLPSSLGIEQYKMVG</sequence>
<dbReference type="RefSeq" id="XP_027614074.1">
    <property type="nucleotide sequence ID" value="XM_027758273.1"/>
</dbReference>
<dbReference type="EMBL" id="BFAD01000005">
    <property type="protein sequence ID" value="GBE83161.1"/>
    <property type="molecule type" value="Genomic_DNA"/>
</dbReference>
<comment type="caution">
    <text evidence="1">The sequence shown here is derived from an EMBL/GenBank/DDBJ whole genome shotgun (WGS) entry which is preliminary data.</text>
</comment>
<accession>A0A401GLT1</accession>
<name>A0A401GLT1_9APHY</name>
<gene>
    <name evidence="1" type="ORF">SCP_0502080</name>
</gene>
<dbReference type="Proteomes" id="UP000287166">
    <property type="component" value="Unassembled WGS sequence"/>
</dbReference>
<keyword evidence="2" id="KW-1185">Reference proteome</keyword>
<evidence type="ECO:0000313" key="1">
    <source>
        <dbReference type="EMBL" id="GBE83161.1"/>
    </source>
</evidence>
<protein>
    <submittedName>
        <fullName evidence="1">Uncharacterized protein</fullName>
    </submittedName>
</protein>
<dbReference type="AlphaFoldDB" id="A0A401GLT1"/>
<organism evidence="1 2">
    <name type="scientific">Sparassis crispa</name>
    <dbReference type="NCBI Taxonomy" id="139825"/>
    <lineage>
        <taxon>Eukaryota</taxon>
        <taxon>Fungi</taxon>
        <taxon>Dikarya</taxon>
        <taxon>Basidiomycota</taxon>
        <taxon>Agaricomycotina</taxon>
        <taxon>Agaricomycetes</taxon>
        <taxon>Polyporales</taxon>
        <taxon>Sparassidaceae</taxon>
        <taxon>Sparassis</taxon>
    </lineage>
</organism>
<proteinExistence type="predicted"/>
<dbReference type="InParanoid" id="A0A401GLT1"/>
<reference evidence="1 2" key="1">
    <citation type="journal article" date="2018" name="Sci. Rep.">
        <title>Genome sequence of the cauliflower mushroom Sparassis crispa (Hanabiratake) and its association with beneficial usage.</title>
        <authorList>
            <person name="Kiyama R."/>
            <person name="Furutani Y."/>
            <person name="Kawaguchi K."/>
            <person name="Nakanishi T."/>
        </authorList>
    </citation>
    <scope>NUCLEOTIDE SEQUENCE [LARGE SCALE GENOMIC DNA]</scope>
</reference>
<evidence type="ECO:0000313" key="2">
    <source>
        <dbReference type="Proteomes" id="UP000287166"/>
    </source>
</evidence>
<dbReference type="GeneID" id="38780078"/>